<feature type="compositionally biased region" description="Basic and acidic residues" evidence="1">
    <location>
        <begin position="327"/>
        <end position="336"/>
    </location>
</feature>
<dbReference type="EMBL" id="CP022540">
    <property type="protein sequence ID" value="ASP21076.1"/>
    <property type="molecule type" value="Genomic_DNA"/>
</dbReference>
<dbReference type="PANTHER" id="PTHR19879">
    <property type="entry name" value="TRANSCRIPTION INITIATION FACTOR TFIID"/>
    <property type="match status" value="1"/>
</dbReference>
<dbReference type="Proteomes" id="UP000203589">
    <property type="component" value="Chromosome"/>
</dbReference>
<evidence type="ECO:0000256" key="2">
    <source>
        <dbReference type="SAM" id="SignalP"/>
    </source>
</evidence>
<dbReference type="Gene3D" id="2.130.10.10">
    <property type="entry name" value="YVTN repeat-like/Quinoprotein amine dehydrogenase"/>
    <property type="match status" value="3"/>
</dbReference>
<feature type="signal peptide" evidence="2">
    <location>
        <begin position="1"/>
        <end position="28"/>
    </location>
</feature>
<gene>
    <name evidence="3" type="ORF">ANTHELSMS3_02403</name>
</gene>
<dbReference type="InterPro" id="IPR036322">
    <property type="entry name" value="WD40_repeat_dom_sf"/>
</dbReference>
<proteinExistence type="predicted"/>
<accession>A0A222E4E5</accession>
<dbReference type="OrthoDB" id="235631at2"/>
<dbReference type="InterPro" id="IPR009003">
    <property type="entry name" value="Peptidase_S1_PA"/>
</dbReference>
<feature type="region of interest" description="Disordered" evidence="1">
    <location>
        <begin position="302"/>
        <end position="340"/>
    </location>
</feature>
<dbReference type="InterPro" id="IPR015943">
    <property type="entry name" value="WD40/YVTN_repeat-like_dom_sf"/>
</dbReference>
<dbReference type="SUPFAM" id="SSF51004">
    <property type="entry name" value="C-terminal (heme d1) domain of cytochrome cd1-nitrite reductase"/>
    <property type="match status" value="1"/>
</dbReference>
<dbReference type="RefSeq" id="WP_094035040.1">
    <property type="nucleotide sequence ID" value="NZ_CP022540.1"/>
</dbReference>
<dbReference type="PANTHER" id="PTHR19879:SF9">
    <property type="entry name" value="TRANSCRIPTION INITIATION FACTOR TFIID SUBUNIT 5"/>
    <property type="match status" value="1"/>
</dbReference>
<evidence type="ECO:0000256" key="1">
    <source>
        <dbReference type="SAM" id="MobiDB-lite"/>
    </source>
</evidence>
<organism evidence="3 4">
    <name type="scientific">Antarctobacter heliothermus</name>
    <dbReference type="NCBI Taxonomy" id="74033"/>
    <lineage>
        <taxon>Bacteria</taxon>
        <taxon>Pseudomonadati</taxon>
        <taxon>Pseudomonadota</taxon>
        <taxon>Alphaproteobacteria</taxon>
        <taxon>Rhodobacterales</taxon>
        <taxon>Roseobacteraceae</taxon>
        <taxon>Antarctobacter</taxon>
    </lineage>
</organism>
<dbReference type="InterPro" id="IPR011048">
    <property type="entry name" value="Haem_d1_sf"/>
</dbReference>
<dbReference type="Pfam" id="PF13365">
    <property type="entry name" value="Trypsin_2"/>
    <property type="match status" value="1"/>
</dbReference>
<sequence>MTRVRFLHIARFGLCLLGVLTLGGAASAQGLPVFEGTEFDRLVMEAPARVVARNRARIKDSIGKPIIRYTKATPARQAARGVGQVRLKVTSDAGAFVVVCTGFMVAPTLILTAHRCGPGLLDDPALVTRKPTGFDRIDFITGYDAPREEDQGTRFPVEITPVEADAATGYVFFRVKEGVGTALPLSRDPLPSSGTPLMILTHPLGESLYVVRDGCDLRGSGEPGGRVSHGCMTLPGSAGAPVLDMHGRVVAMHLEERGQGGRGVALAHLIAQSTLLRAVSEGETCVGASAVRCGLSPLADAPKPEAASRDPLAGAPATFSDPGPQQRDTDGAEAKGDPAAAFPVGISDAGPAIYGITLPYLPPGTGVELVSGPVGDLIKPETLLTAGTAEYAATVAPLGDRHAALSLWRTAGGTLAARRYIDPGVEVIALSPDGQHLALVRKNGPDNARLVEVFTLPALRPLSSISLDTKGPVRALAFSSDSTWLAVAQAGQASGVSVLQVDTGAQKWRRSTDEPVSALRYSPDGGTLAFAMSGSVAMHVAETGVFLREMDFADEELVEISGLAFTRDGGGLIAGAKNTSGLRWHVDTGALAERIGPALGGQLLGLTAAGDAAVFVAKSGTAIQVFDLEGGNLLRNMDKYRFADVALTPDGTRLIGHVGGAAPGLILVDPDSEATRATLQRAGDFVSGLAFSPDSTRLAVAGSGWPADSAEQQLQIWSWQDGQVTFASDGYGANGSVAMAWRSDGAALATQGAGVALRLHDFTTDERAPALGEASDAVTLAFGEKGASLIRVGQDGPVDLLNAHTGALLRSWPGAFAALSPSGTELAVGRNGPMPEIILADPATGAERVELEMPFARIGSLAYRGEVAEIVGLVQATDDPETWSLALWSSEDGQLLRRFGQLDRTPRAMVVSPDGRFVAVAEEGRGHILLWDIAVDRFLWRLETGGAEVRALAFAPDGLRIAAGLAPAGVVLWDMIDGQVKARLAPFAQGTLAQVGATLFLSDPALLDRVAIRLPDGVLMPALQVMREGLPDFVPAGLSLPDQVADLLDRLRAGDADARLLLVEGRGLAFDLEFRREVQRQLKSAEFYSGAIDGDIGRGSRRALELFAAVE</sequence>
<dbReference type="SMART" id="SM00320">
    <property type="entry name" value="WD40"/>
    <property type="match status" value="4"/>
</dbReference>
<keyword evidence="2" id="KW-0732">Signal</keyword>
<keyword evidence="4" id="KW-1185">Reference proteome</keyword>
<dbReference type="InterPro" id="IPR043504">
    <property type="entry name" value="Peptidase_S1_PA_chymotrypsin"/>
</dbReference>
<dbReference type="AlphaFoldDB" id="A0A222E4E5"/>
<dbReference type="InterPro" id="IPR001680">
    <property type="entry name" value="WD40_rpt"/>
</dbReference>
<dbReference type="KEGG" id="aht:ANTHELSMS3_02403"/>
<protein>
    <submittedName>
        <fullName evidence="3">Anaphase-promoting complex subunit 4 WD40 domain protein</fullName>
    </submittedName>
</protein>
<dbReference type="SUPFAM" id="SSF50494">
    <property type="entry name" value="Trypsin-like serine proteases"/>
    <property type="match status" value="1"/>
</dbReference>
<evidence type="ECO:0000313" key="3">
    <source>
        <dbReference type="EMBL" id="ASP21076.1"/>
    </source>
</evidence>
<dbReference type="Gene3D" id="2.40.10.10">
    <property type="entry name" value="Trypsin-like serine proteases"/>
    <property type="match status" value="1"/>
</dbReference>
<feature type="chain" id="PRO_5012827031" evidence="2">
    <location>
        <begin position="29"/>
        <end position="1111"/>
    </location>
</feature>
<name>A0A222E4E5_9RHOB</name>
<dbReference type="SUPFAM" id="SSF50978">
    <property type="entry name" value="WD40 repeat-like"/>
    <property type="match status" value="1"/>
</dbReference>
<reference evidence="3 4" key="1">
    <citation type="submission" date="2017-07" db="EMBL/GenBank/DDBJ databases">
        <title>Genome Sequence of Antarctobacter heliothermus Strain SMS3 Isolated from a culture of the Diatom Skeletonema marinoi.</title>
        <authorList>
            <person name="Topel M."/>
            <person name="Pinder M.I.M."/>
            <person name="Johansson O.N."/>
            <person name="Kourtchenko O."/>
            <person name="Godhe A."/>
            <person name="Clarke A.K."/>
        </authorList>
    </citation>
    <scope>NUCLEOTIDE SEQUENCE [LARGE SCALE GENOMIC DNA]</scope>
    <source>
        <strain evidence="3 4">SMS3</strain>
    </source>
</reference>
<evidence type="ECO:0000313" key="4">
    <source>
        <dbReference type="Proteomes" id="UP000203589"/>
    </source>
</evidence>